<organism evidence="7">
    <name type="scientific">marine metagenome</name>
    <dbReference type="NCBI Taxonomy" id="408172"/>
    <lineage>
        <taxon>unclassified sequences</taxon>
        <taxon>metagenomes</taxon>
        <taxon>ecological metagenomes</taxon>
    </lineage>
</organism>
<feature type="domain" description="ABC transporter" evidence="6">
    <location>
        <begin position="185"/>
        <end position="229"/>
    </location>
</feature>
<dbReference type="GO" id="GO:0005524">
    <property type="term" value="F:ATP binding"/>
    <property type="evidence" value="ECO:0007669"/>
    <property type="project" value="InterPro"/>
</dbReference>
<dbReference type="InterPro" id="IPR003439">
    <property type="entry name" value="ABC_transporter-like_ATP-bd"/>
</dbReference>
<dbReference type="InterPro" id="IPR036640">
    <property type="entry name" value="ABC1_TM_sf"/>
</dbReference>
<evidence type="ECO:0000256" key="2">
    <source>
        <dbReference type="ARBA" id="ARBA00022692"/>
    </source>
</evidence>
<feature type="non-terminal residue" evidence="7">
    <location>
        <position position="1"/>
    </location>
</feature>
<proteinExistence type="predicted"/>
<dbReference type="InterPro" id="IPR027417">
    <property type="entry name" value="P-loop_NTPase"/>
</dbReference>
<name>A0A383ESG6_9ZZZZ</name>
<dbReference type="Gene3D" id="1.20.1560.10">
    <property type="entry name" value="ABC transporter type 1, transmembrane domain"/>
    <property type="match status" value="1"/>
</dbReference>
<accession>A0A383ESG6</accession>
<feature type="transmembrane region" description="Helical" evidence="5">
    <location>
        <begin position="73"/>
        <end position="90"/>
    </location>
</feature>
<dbReference type="SUPFAM" id="SSF52540">
    <property type="entry name" value="P-loop containing nucleoside triphosphate hydrolases"/>
    <property type="match status" value="1"/>
</dbReference>
<evidence type="ECO:0000256" key="1">
    <source>
        <dbReference type="ARBA" id="ARBA00004141"/>
    </source>
</evidence>
<dbReference type="GO" id="GO:0016887">
    <property type="term" value="F:ATP hydrolysis activity"/>
    <property type="evidence" value="ECO:0007669"/>
    <property type="project" value="InterPro"/>
</dbReference>
<feature type="transmembrane region" description="Helical" evidence="5">
    <location>
        <begin position="96"/>
        <end position="114"/>
    </location>
</feature>
<evidence type="ECO:0000313" key="7">
    <source>
        <dbReference type="EMBL" id="SVE59711.1"/>
    </source>
</evidence>
<keyword evidence="2 5" id="KW-0812">Transmembrane</keyword>
<dbReference type="GO" id="GO:0016020">
    <property type="term" value="C:membrane"/>
    <property type="evidence" value="ECO:0007669"/>
    <property type="project" value="UniProtKB-SubCell"/>
</dbReference>
<sequence length="229" mass="25804">SSFNTKKILSMGRRRVKVVQLRLKSIIEGLTGYKVFELTGSQKNLIEDFSENNNTIAKITHSVAFRGELPRPLFEVFVLFIIGSIFVYNFHAQNNFKDIIPILGVFVTAAYRLIPSFGRILTNLQKFQFSIQAAEKLSKDREKFNIQDSIAKNRVTKLDFRQDINFENVSFSYSDNVKLDANFVLKDVNLKIKKGSKIGIIGGSGSGKSTFLDLVMGLISPQNGKILID</sequence>
<dbReference type="PANTHER" id="PTHR24221">
    <property type="entry name" value="ATP-BINDING CASSETTE SUB-FAMILY B"/>
    <property type="match status" value="1"/>
</dbReference>
<comment type="subcellular location">
    <subcellularLocation>
        <location evidence="1">Membrane</location>
        <topology evidence="1">Multi-pass membrane protein</topology>
    </subcellularLocation>
</comment>
<feature type="non-terminal residue" evidence="7">
    <location>
        <position position="229"/>
    </location>
</feature>
<keyword evidence="3 5" id="KW-1133">Transmembrane helix</keyword>
<gene>
    <name evidence="7" type="ORF">METZ01_LOCUS512565</name>
</gene>
<dbReference type="AlphaFoldDB" id="A0A383ESG6"/>
<dbReference type="SUPFAM" id="SSF90123">
    <property type="entry name" value="ABC transporter transmembrane region"/>
    <property type="match status" value="1"/>
</dbReference>
<evidence type="ECO:0000259" key="6">
    <source>
        <dbReference type="Pfam" id="PF00005"/>
    </source>
</evidence>
<dbReference type="Gene3D" id="3.40.50.300">
    <property type="entry name" value="P-loop containing nucleotide triphosphate hydrolases"/>
    <property type="match status" value="1"/>
</dbReference>
<dbReference type="GO" id="GO:0034040">
    <property type="term" value="F:ATPase-coupled lipid transmembrane transporter activity"/>
    <property type="evidence" value="ECO:0007669"/>
    <property type="project" value="TreeGrafter"/>
</dbReference>
<evidence type="ECO:0000256" key="3">
    <source>
        <dbReference type="ARBA" id="ARBA00022989"/>
    </source>
</evidence>
<dbReference type="InterPro" id="IPR039421">
    <property type="entry name" value="Type_1_exporter"/>
</dbReference>
<dbReference type="Pfam" id="PF00005">
    <property type="entry name" value="ABC_tran"/>
    <property type="match status" value="1"/>
</dbReference>
<dbReference type="EMBL" id="UINC01228412">
    <property type="protein sequence ID" value="SVE59711.1"/>
    <property type="molecule type" value="Genomic_DNA"/>
</dbReference>
<evidence type="ECO:0000256" key="5">
    <source>
        <dbReference type="SAM" id="Phobius"/>
    </source>
</evidence>
<dbReference type="PANTHER" id="PTHR24221:SF654">
    <property type="entry name" value="ATP-BINDING CASSETTE SUB-FAMILY B MEMBER 6"/>
    <property type="match status" value="1"/>
</dbReference>
<reference evidence="7" key="1">
    <citation type="submission" date="2018-05" db="EMBL/GenBank/DDBJ databases">
        <authorList>
            <person name="Lanie J.A."/>
            <person name="Ng W.-L."/>
            <person name="Kazmierczak K.M."/>
            <person name="Andrzejewski T.M."/>
            <person name="Davidsen T.M."/>
            <person name="Wayne K.J."/>
            <person name="Tettelin H."/>
            <person name="Glass J.I."/>
            <person name="Rusch D."/>
            <person name="Podicherti R."/>
            <person name="Tsui H.-C.T."/>
            <person name="Winkler M.E."/>
        </authorList>
    </citation>
    <scope>NUCLEOTIDE SEQUENCE</scope>
</reference>
<evidence type="ECO:0000256" key="4">
    <source>
        <dbReference type="ARBA" id="ARBA00023136"/>
    </source>
</evidence>
<keyword evidence="4 5" id="KW-0472">Membrane</keyword>
<protein>
    <recommendedName>
        <fullName evidence="6">ABC transporter domain-containing protein</fullName>
    </recommendedName>
</protein>